<gene>
    <name evidence="1" type="primary">txi31</name>
</gene>
<dbReference type="AlphaFoldDB" id="Q0EDT0"/>
<dbReference type="EMBL" id="AB237164">
    <property type="protein sequence ID" value="BAF32904.1"/>
    <property type="molecule type" value="Genomic_DNA"/>
</dbReference>
<protein>
    <recommendedName>
        <fullName evidence="2">Antitoxin Xre/MbcA/ParS-like toxin-binding domain-containing protein</fullName>
    </recommendedName>
</protein>
<reference evidence="1" key="3">
    <citation type="journal article" date="2002" name="J. Mol. Evol.">
        <title>A phylogenomic study of the OCTase genes in Pseudomonas syringae pathovars: the horizontal transfer of the argK-tox cluster and the evolutionary history of OCTase genes on their genomes.</title>
        <authorList>
            <person name="Sawada H."/>
            <person name="Kanaya S."/>
            <person name="Tsuda M."/>
            <person name="Suzuki F."/>
            <person name="Azegami K."/>
            <person name="Saitou N."/>
        </authorList>
    </citation>
    <scope>NUCLEOTIDE SEQUENCE</scope>
    <source>
        <strain evidence="1">MAFF 302282</strain>
    </source>
</reference>
<organism evidence="1">
    <name type="scientific">Pseudomonas savastanoi pv. phaseolicola</name>
    <name type="common">Pseudomonas syringae pv. phaseolicola</name>
    <dbReference type="NCBI Taxonomy" id="319"/>
    <lineage>
        <taxon>Bacteria</taxon>
        <taxon>Pseudomonadati</taxon>
        <taxon>Pseudomonadota</taxon>
        <taxon>Gammaproteobacteria</taxon>
        <taxon>Pseudomonadales</taxon>
        <taxon>Pseudomonadaceae</taxon>
        <taxon>Pseudomonas</taxon>
    </lineage>
</organism>
<sequence>MRPPAEWRASSMTTAYERTRSVIETGGFLARISRDKTLPDRVREQARQLLRHYPTAEAVRLAGRCEAIRQVEVSKLSGIPKAMHPALATWPLLDPFFCDTAIHHAPQASAPSAMLGSTALQSNPRPEGGIVAASFQILGLAAPAGMGCWSIEHRSFKSARTLVLSRATVVLGSPTSARNWFESRIRSLDRQQPCTFMSNLHEFTLVMDTLFRLEHGVF</sequence>
<dbReference type="NCBIfam" id="NF041728">
    <property type="entry name" value="BPSL0761_fam"/>
    <property type="match status" value="1"/>
</dbReference>
<accession>Q0EDT0</accession>
<reference evidence="1" key="2">
    <citation type="journal article" date="1999" name="J. Mol. Evol.">
        <title>Phylogenetic analysis of Pseudomonas syringae pathovars suggests the horizontal gene transfer of argK and the evolutionary stability of hrp gene cluster.</title>
        <authorList>
            <person name="Sawada H."/>
            <person name="Suzuki F."/>
            <person name="Matsuda I."/>
            <person name="Saitou N."/>
        </authorList>
    </citation>
    <scope>NUCLEOTIDE SEQUENCE</scope>
    <source>
        <strain evidence="1">MAFF 302282</strain>
    </source>
</reference>
<dbReference type="InterPro" id="IPR049723">
    <property type="entry name" value="BPSL0761-like"/>
</dbReference>
<evidence type="ECO:0008006" key="2">
    <source>
        <dbReference type="Google" id="ProtNLM"/>
    </source>
</evidence>
<reference evidence="1" key="1">
    <citation type="journal article" date="1997" name="Appl. Environ. Microbiol.">
        <title>Comparative analysis of Pseudomonas syringae pv. actinidiae and pv. phaseolicola based on phaseolotoxin-resistant ornithine carbamoyltransferase gene (argK) and 16S-23S rRNA intergenic spacer sequences.</title>
        <authorList>
            <person name="Sawada H."/>
            <person name="Takeuchi T."/>
            <person name="Matsuda I."/>
        </authorList>
    </citation>
    <scope>NUCLEOTIDE SEQUENCE</scope>
    <source>
        <strain evidence="1">MAFF 302282</strain>
    </source>
</reference>
<evidence type="ECO:0000313" key="1">
    <source>
        <dbReference type="EMBL" id="BAF32904.1"/>
    </source>
</evidence>
<reference evidence="1" key="5">
    <citation type="journal article" date="2019" name="Plant Pathol.">
        <title>Genetic diversity of Pseudomonas syringae pv. actinidiae, pathogen of kiwifruit bacterial canker.</title>
        <authorList>
            <person name="Sawada H."/>
            <person name="Fujikawa T."/>
        </authorList>
    </citation>
    <scope>NUCLEOTIDE SEQUENCE</scope>
    <source>
        <strain evidence="1">MAFF 302282</strain>
    </source>
</reference>
<proteinExistence type="predicted"/>
<name>Q0EDT0_PSESH</name>
<reference evidence="1" key="4">
    <citation type="journal article" date="2006" name="J. Mol. Evol.">
        <title>Comparative analysis of argK-tox clusters and their flanking regions in phaseolotoxin-producing Pseudomonas syringae pathovars.</title>
        <authorList>
            <person name="Genka H."/>
            <person name="Baba T."/>
            <person name="Tsuda M."/>
            <person name="Kanaya S."/>
            <person name="Mori H."/>
            <person name="Yoshida T."/>
            <person name="Noguchi M.T."/>
            <person name="Tsuchiya K."/>
            <person name="Sawada H."/>
        </authorList>
    </citation>
    <scope>NUCLEOTIDE SEQUENCE</scope>
    <source>
        <strain evidence="1">MAFF 302282</strain>
    </source>
</reference>